<name>G2YLV0_BOTF4</name>
<proteinExistence type="predicted"/>
<evidence type="ECO:0000313" key="1">
    <source>
        <dbReference type="EMBL" id="CCD52598.1"/>
    </source>
</evidence>
<reference evidence="2" key="1">
    <citation type="journal article" date="2011" name="PLoS Genet.">
        <title>Genomic analysis of the necrotrophic fungal pathogens Sclerotinia sclerotiorum and Botrytis cinerea.</title>
        <authorList>
            <person name="Amselem J."/>
            <person name="Cuomo C.A."/>
            <person name="van Kan J.A."/>
            <person name="Viaud M."/>
            <person name="Benito E.P."/>
            <person name="Couloux A."/>
            <person name="Coutinho P.M."/>
            <person name="de Vries R.P."/>
            <person name="Dyer P.S."/>
            <person name="Fillinger S."/>
            <person name="Fournier E."/>
            <person name="Gout L."/>
            <person name="Hahn M."/>
            <person name="Kohn L."/>
            <person name="Lapalu N."/>
            <person name="Plummer K.M."/>
            <person name="Pradier J.M."/>
            <person name="Quevillon E."/>
            <person name="Sharon A."/>
            <person name="Simon A."/>
            <person name="ten Have A."/>
            <person name="Tudzynski B."/>
            <person name="Tudzynski P."/>
            <person name="Wincker P."/>
            <person name="Andrew M."/>
            <person name="Anthouard V."/>
            <person name="Beever R.E."/>
            <person name="Beffa R."/>
            <person name="Benoit I."/>
            <person name="Bouzid O."/>
            <person name="Brault B."/>
            <person name="Chen Z."/>
            <person name="Choquer M."/>
            <person name="Collemare J."/>
            <person name="Cotton P."/>
            <person name="Danchin E.G."/>
            <person name="Da Silva C."/>
            <person name="Gautier A."/>
            <person name="Giraud C."/>
            <person name="Giraud T."/>
            <person name="Gonzalez C."/>
            <person name="Grossetete S."/>
            <person name="Guldener U."/>
            <person name="Henrissat B."/>
            <person name="Howlett B.J."/>
            <person name="Kodira C."/>
            <person name="Kretschmer M."/>
            <person name="Lappartient A."/>
            <person name="Leroch M."/>
            <person name="Levis C."/>
            <person name="Mauceli E."/>
            <person name="Neuveglise C."/>
            <person name="Oeser B."/>
            <person name="Pearson M."/>
            <person name="Poulain J."/>
            <person name="Poussereau N."/>
            <person name="Quesneville H."/>
            <person name="Rascle C."/>
            <person name="Schumacher J."/>
            <person name="Segurens B."/>
            <person name="Sexton A."/>
            <person name="Silva E."/>
            <person name="Sirven C."/>
            <person name="Soanes D.M."/>
            <person name="Talbot N.J."/>
            <person name="Templeton M."/>
            <person name="Yandava C."/>
            <person name="Yarden O."/>
            <person name="Zeng Q."/>
            <person name="Rollins J.A."/>
            <person name="Lebrun M.H."/>
            <person name="Dickman M."/>
        </authorList>
    </citation>
    <scope>NUCLEOTIDE SEQUENCE [LARGE SCALE GENOMIC DNA]</scope>
    <source>
        <strain evidence="2">T4</strain>
    </source>
</reference>
<evidence type="ECO:0000313" key="2">
    <source>
        <dbReference type="Proteomes" id="UP000008177"/>
    </source>
</evidence>
<protein>
    <submittedName>
        <fullName evidence="1">Uncharacterized protein</fullName>
    </submittedName>
</protein>
<dbReference type="EMBL" id="FQ790344">
    <property type="protein sequence ID" value="CCD52598.1"/>
    <property type="molecule type" value="Genomic_DNA"/>
</dbReference>
<organism evidence="1 2">
    <name type="scientific">Botryotinia fuckeliana (strain T4)</name>
    <name type="common">Noble rot fungus</name>
    <name type="synonym">Botrytis cinerea</name>
    <dbReference type="NCBI Taxonomy" id="999810"/>
    <lineage>
        <taxon>Eukaryota</taxon>
        <taxon>Fungi</taxon>
        <taxon>Dikarya</taxon>
        <taxon>Ascomycota</taxon>
        <taxon>Pezizomycotina</taxon>
        <taxon>Leotiomycetes</taxon>
        <taxon>Helotiales</taxon>
        <taxon>Sclerotiniaceae</taxon>
        <taxon>Botrytis</taxon>
    </lineage>
</organism>
<dbReference type="Proteomes" id="UP000008177">
    <property type="component" value="Unplaced contigs"/>
</dbReference>
<accession>G2YLV0</accession>
<gene>
    <name evidence="1" type="ORF">BofuT4_uP000450.1</name>
</gene>
<dbReference type="HOGENOM" id="CLU_2468806_0_0_1"/>
<dbReference type="InParanoid" id="G2YLV0"/>
<sequence length="88" mass="9617">MTATSTDLRYGSAAIYAIRVVCEAGGNLNKYREVRAPLEFIKDAPAPASDAHHAISFHHVLIQACVDVVSRYQNLILSSILSGTSRTW</sequence>
<dbReference type="AlphaFoldDB" id="G2YLV0"/>